<protein>
    <submittedName>
        <fullName evidence="2">Uncharacterized protein</fullName>
    </submittedName>
</protein>
<sequence>MSRPPAEVPHPMASSSQGGAPQASAPPHRQSTSDPLQVVGQGQQAQATHHQWTGDATSASLPTTQDHSDLPISRESYSREVPFDNDFQYTQRGQNKRRQTHGLIPHPKRWQHQPDSIGVPVTSVTENRAWRTEGTYPYPRAPIRSRHRVRFSSPPESLIQDPSTSGLPTSAEEPVLAGVNAVPDQVPPSSTHDHSSAGSTYPVPRSAASIPNTVGQGGASSCEHQVLAMDSVPSAQLLTSQASVAGTSRASHDVEDGLSTIHTSLDMHLPSSSHPVHIANSQQRFQLALAQVNLQALPRPPIDVPLPPSSSSQSPMSQTSAINFSGTSLPPLTPIHPVVSLDNQRRFAPVRTDPQTQLQSVVDALQPQSLPSPMNQDHDTRVLTSGSPGDVPLPQSPSSPMNQDHNSRVPKTSSATGSGPSGLYATETRPLPLNERSNVHRIPPQSAIDVPLPQSPSSPMNQDYAAGIPTTSSITESGSSRPLTQTHTMPSNEQMRQSHPTPMNQNRNAGGPATSSAAETGSSSLHATQMDNTVPWDTQFSVFRAPPPPAPRTIRPLSSHQGAAQHVRQGGTVNPSQPVALMELDTDAQRDVFQFPPAHHLPFMPQATRTIPREPPSRMTFNFEPQPQPTSATWNTNRQERRRQVIDHVREPREFSRSYVTDDISQNSQTSNTWTPRAQSEAVPVNQCSLIHPRTSQRARSRNRNRRDDDEGELADSEIDPPTRSPHLANLTQPRSEQENLLAREIRGHCMRLMKRRTIFDPFDHSLIPSEEETQQFDPHIHEPCCTATSFRPDLRGPPKTKWNRCKDEKVIEDRFFTHLKYLQNVYRKRQLPEDEKRSKRKLTNRTERKRQLFQRRLRNALDTRDLQAHVGILRLLGPDGMSSDESDHDNGVTQYRVLIKPWRAPMLTPFLRAFDAAYRRSRFVPILQNTQGAHPHLRLAPTNAPTRATTTRGAVVGLPINAYNPEWLSTLGRFDRDRLKETEVYEFVHTTAILE</sequence>
<feature type="compositionally biased region" description="Polar residues" evidence="1">
    <location>
        <begin position="469"/>
        <end position="508"/>
    </location>
</feature>
<feature type="compositionally biased region" description="Basic residues" evidence="1">
    <location>
        <begin position="695"/>
        <end position="705"/>
    </location>
</feature>
<feature type="compositionally biased region" description="Low complexity" evidence="1">
    <location>
        <begin position="509"/>
        <end position="523"/>
    </location>
</feature>
<feature type="region of interest" description="Disordered" evidence="1">
    <location>
        <begin position="367"/>
        <end position="523"/>
    </location>
</feature>
<dbReference type="Proteomes" id="UP001212997">
    <property type="component" value="Unassembled WGS sequence"/>
</dbReference>
<accession>A0AAD5V4H9</accession>
<organism evidence="2 3">
    <name type="scientific">Meripilus lineatus</name>
    <dbReference type="NCBI Taxonomy" id="2056292"/>
    <lineage>
        <taxon>Eukaryota</taxon>
        <taxon>Fungi</taxon>
        <taxon>Dikarya</taxon>
        <taxon>Basidiomycota</taxon>
        <taxon>Agaricomycotina</taxon>
        <taxon>Agaricomycetes</taxon>
        <taxon>Polyporales</taxon>
        <taxon>Meripilaceae</taxon>
        <taxon>Meripilus</taxon>
    </lineage>
</organism>
<feature type="compositionally biased region" description="Polar residues" evidence="1">
    <location>
        <begin position="396"/>
        <end position="418"/>
    </location>
</feature>
<feature type="compositionally biased region" description="Low complexity" evidence="1">
    <location>
        <begin position="309"/>
        <end position="320"/>
    </location>
</feature>
<reference evidence="2" key="1">
    <citation type="submission" date="2022-07" db="EMBL/GenBank/DDBJ databases">
        <title>Genome Sequence of Physisporinus lineatus.</title>
        <authorList>
            <person name="Buettner E."/>
        </authorList>
    </citation>
    <scope>NUCLEOTIDE SEQUENCE</scope>
    <source>
        <strain evidence="2">VT162</strain>
    </source>
</reference>
<feature type="compositionally biased region" description="Low complexity" evidence="1">
    <location>
        <begin position="37"/>
        <end position="53"/>
    </location>
</feature>
<feature type="compositionally biased region" description="Basic and acidic residues" evidence="1">
    <location>
        <begin position="638"/>
        <end position="656"/>
    </location>
</feature>
<feature type="compositionally biased region" description="Polar residues" evidence="1">
    <location>
        <begin position="54"/>
        <end position="65"/>
    </location>
</feature>
<feature type="region of interest" description="Disordered" evidence="1">
    <location>
        <begin position="1"/>
        <end position="99"/>
    </location>
</feature>
<keyword evidence="3" id="KW-1185">Reference proteome</keyword>
<feature type="compositionally biased region" description="Acidic residues" evidence="1">
    <location>
        <begin position="710"/>
        <end position="719"/>
    </location>
</feature>
<gene>
    <name evidence="2" type="ORF">NLI96_g7385</name>
</gene>
<feature type="region of interest" description="Disordered" evidence="1">
    <location>
        <begin position="300"/>
        <end position="329"/>
    </location>
</feature>
<comment type="caution">
    <text evidence="2">The sequence shown here is derived from an EMBL/GenBank/DDBJ whole genome shotgun (WGS) entry which is preliminary data.</text>
</comment>
<name>A0AAD5V4H9_9APHY</name>
<proteinExistence type="predicted"/>
<dbReference type="EMBL" id="JANAWD010000301">
    <property type="protein sequence ID" value="KAJ3481836.1"/>
    <property type="molecule type" value="Genomic_DNA"/>
</dbReference>
<feature type="region of interest" description="Disordered" evidence="1">
    <location>
        <begin position="620"/>
        <end position="737"/>
    </location>
</feature>
<feature type="compositionally biased region" description="Polar residues" evidence="1">
    <location>
        <begin position="663"/>
        <end position="678"/>
    </location>
</feature>
<dbReference type="AlphaFoldDB" id="A0AAD5V4H9"/>
<evidence type="ECO:0000313" key="2">
    <source>
        <dbReference type="EMBL" id="KAJ3481836.1"/>
    </source>
</evidence>
<feature type="compositionally biased region" description="Low complexity" evidence="1">
    <location>
        <begin position="13"/>
        <end position="27"/>
    </location>
</feature>
<feature type="compositionally biased region" description="Polar residues" evidence="1">
    <location>
        <begin position="620"/>
        <end position="637"/>
    </location>
</feature>
<evidence type="ECO:0000256" key="1">
    <source>
        <dbReference type="SAM" id="MobiDB-lite"/>
    </source>
</evidence>
<evidence type="ECO:0000313" key="3">
    <source>
        <dbReference type="Proteomes" id="UP001212997"/>
    </source>
</evidence>
<feature type="region of interest" description="Disordered" evidence="1">
    <location>
        <begin position="150"/>
        <end position="219"/>
    </location>
</feature>